<name>A0A6A5WF98_9PLEO</name>
<reference evidence="2" key="1">
    <citation type="journal article" date="2020" name="Stud. Mycol.">
        <title>101 Dothideomycetes genomes: a test case for predicting lifestyles and emergence of pathogens.</title>
        <authorList>
            <person name="Haridas S."/>
            <person name="Albert R."/>
            <person name="Binder M."/>
            <person name="Bloem J."/>
            <person name="Labutti K."/>
            <person name="Salamov A."/>
            <person name="Andreopoulos B."/>
            <person name="Baker S."/>
            <person name="Barry K."/>
            <person name="Bills G."/>
            <person name="Bluhm B."/>
            <person name="Cannon C."/>
            <person name="Castanera R."/>
            <person name="Culley D."/>
            <person name="Daum C."/>
            <person name="Ezra D."/>
            <person name="Gonzalez J."/>
            <person name="Henrissat B."/>
            <person name="Kuo A."/>
            <person name="Liang C."/>
            <person name="Lipzen A."/>
            <person name="Lutzoni F."/>
            <person name="Magnuson J."/>
            <person name="Mondo S."/>
            <person name="Nolan M."/>
            <person name="Ohm R."/>
            <person name="Pangilinan J."/>
            <person name="Park H.-J."/>
            <person name="Ramirez L."/>
            <person name="Alfaro M."/>
            <person name="Sun H."/>
            <person name="Tritt A."/>
            <person name="Yoshinaga Y."/>
            <person name="Zwiers L.-H."/>
            <person name="Turgeon B."/>
            <person name="Goodwin S."/>
            <person name="Spatafora J."/>
            <person name="Crous P."/>
            <person name="Grigoriev I."/>
        </authorList>
    </citation>
    <scope>NUCLEOTIDE SEQUENCE</scope>
    <source>
        <strain evidence="2">CBS 123094</strain>
    </source>
</reference>
<protein>
    <submittedName>
        <fullName evidence="2">Uncharacterized protein</fullName>
    </submittedName>
</protein>
<dbReference type="AlphaFoldDB" id="A0A6A5WF98"/>
<feature type="transmembrane region" description="Helical" evidence="1">
    <location>
        <begin position="34"/>
        <end position="52"/>
    </location>
</feature>
<dbReference type="Proteomes" id="UP000799779">
    <property type="component" value="Unassembled WGS sequence"/>
</dbReference>
<sequence>MMLSESMANFFSHTNLGLLDSTDEDFHTMFTPPLLTSIGATFLTISLLTRLAHSKSK</sequence>
<keyword evidence="1" id="KW-0812">Transmembrane</keyword>
<proteinExistence type="predicted"/>
<evidence type="ECO:0000313" key="3">
    <source>
        <dbReference type="Proteomes" id="UP000799779"/>
    </source>
</evidence>
<dbReference type="EMBL" id="ML977600">
    <property type="protein sequence ID" value="KAF1998831.1"/>
    <property type="molecule type" value="Genomic_DNA"/>
</dbReference>
<keyword evidence="3" id="KW-1185">Reference proteome</keyword>
<evidence type="ECO:0000313" key="2">
    <source>
        <dbReference type="EMBL" id="KAF1998831.1"/>
    </source>
</evidence>
<organism evidence="2 3">
    <name type="scientific">Amniculicola lignicola CBS 123094</name>
    <dbReference type="NCBI Taxonomy" id="1392246"/>
    <lineage>
        <taxon>Eukaryota</taxon>
        <taxon>Fungi</taxon>
        <taxon>Dikarya</taxon>
        <taxon>Ascomycota</taxon>
        <taxon>Pezizomycotina</taxon>
        <taxon>Dothideomycetes</taxon>
        <taxon>Pleosporomycetidae</taxon>
        <taxon>Pleosporales</taxon>
        <taxon>Amniculicolaceae</taxon>
        <taxon>Amniculicola</taxon>
    </lineage>
</organism>
<evidence type="ECO:0000256" key="1">
    <source>
        <dbReference type="SAM" id="Phobius"/>
    </source>
</evidence>
<accession>A0A6A5WF98</accession>
<gene>
    <name evidence="2" type="ORF">P154DRAFT_239992</name>
</gene>
<keyword evidence="1" id="KW-0472">Membrane</keyword>
<keyword evidence="1" id="KW-1133">Transmembrane helix</keyword>